<dbReference type="SUPFAM" id="SSF53649">
    <property type="entry name" value="Alkaline phosphatase-like"/>
    <property type="match status" value="1"/>
</dbReference>
<evidence type="ECO:0000256" key="1">
    <source>
        <dbReference type="ARBA" id="ARBA00008779"/>
    </source>
</evidence>
<dbReference type="Proteomes" id="UP000244441">
    <property type="component" value="Chromosome"/>
</dbReference>
<evidence type="ECO:0000313" key="7">
    <source>
        <dbReference type="Proteomes" id="UP000244441"/>
    </source>
</evidence>
<dbReference type="InterPro" id="IPR000917">
    <property type="entry name" value="Sulfatase_N"/>
</dbReference>
<name>A0A2S0VM77_9ALTE</name>
<keyword evidence="7" id="KW-1185">Reference proteome</keyword>
<organism evidence="6 7">
    <name type="scientific">Saccharobesus litoralis</name>
    <dbReference type="NCBI Taxonomy" id="2172099"/>
    <lineage>
        <taxon>Bacteria</taxon>
        <taxon>Pseudomonadati</taxon>
        <taxon>Pseudomonadota</taxon>
        <taxon>Gammaproteobacteria</taxon>
        <taxon>Alteromonadales</taxon>
        <taxon>Alteromonadaceae</taxon>
        <taxon>Saccharobesus</taxon>
    </lineage>
</organism>
<dbReference type="GO" id="GO:0004065">
    <property type="term" value="F:arylsulfatase activity"/>
    <property type="evidence" value="ECO:0007669"/>
    <property type="project" value="TreeGrafter"/>
</dbReference>
<dbReference type="AlphaFoldDB" id="A0A2S0VM77"/>
<evidence type="ECO:0000256" key="2">
    <source>
        <dbReference type="ARBA" id="ARBA00022723"/>
    </source>
</evidence>
<keyword evidence="4" id="KW-0106">Calcium</keyword>
<dbReference type="OrthoDB" id="9803751at2"/>
<reference evidence="6 7" key="1">
    <citation type="submission" date="2018-01" db="EMBL/GenBank/DDBJ databases">
        <title>Genome sequence of a Cantenovulum-like bacteria.</title>
        <authorList>
            <person name="Tan W.R."/>
            <person name="Lau N.-S."/>
            <person name="Go F."/>
            <person name="Amirul A.-A.A."/>
        </authorList>
    </citation>
    <scope>NUCLEOTIDE SEQUENCE [LARGE SCALE GENOMIC DNA]</scope>
    <source>
        <strain evidence="6 7">CCB-QB4</strain>
    </source>
</reference>
<dbReference type="Gene3D" id="3.40.720.10">
    <property type="entry name" value="Alkaline Phosphatase, subunit A"/>
    <property type="match status" value="1"/>
</dbReference>
<gene>
    <name evidence="6" type="ORF">C2869_01990</name>
</gene>
<dbReference type="GO" id="GO:0046872">
    <property type="term" value="F:metal ion binding"/>
    <property type="evidence" value="ECO:0007669"/>
    <property type="project" value="UniProtKB-KW"/>
</dbReference>
<dbReference type="PROSITE" id="PS00149">
    <property type="entry name" value="SULFATASE_2"/>
    <property type="match status" value="1"/>
</dbReference>
<keyword evidence="2" id="KW-0479">Metal-binding</keyword>
<feature type="domain" description="Sulfatase N-terminal" evidence="5">
    <location>
        <begin position="43"/>
        <end position="385"/>
    </location>
</feature>
<dbReference type="InterPro" id="IPR050738">
    <property type="entry name" value="Sulfatase"/>
</dbReference>
<dbReference type="InterPro" id="IPR017850">
    <property type="entry name" value="Alkaline_phosphatase_core_sf"/>
</dbReference>
<evidence type="ECO:0000256" key="3">
    <source>
        <dbReference type="ARBA" id="ARBA00022801"/>
    </source>
</evidence>
<dbReference type="PANTHER" id="PTHR42693:SF53">
    <property type="entry name" value="ENDO-4-O-SULFATASE"/>
    <property type="match status" value="1"/>
</dbReference>
<dbReference type="InterPro" id="IPR024607">
    <property type="entry name" value="Sulfatase_CS"/>
</dbReference>
<evidence type="ECO:0000256" key="4">
    <source>
        <dbReference type="ARBA" id="ARBA00022837"/>
    </source>
</evidence>
<proteinExistence type="inferred from homology"/>
<dbReference type="EMBL" id="CP026604">
    <property type="protein sequence ID" value="AWB65289.1"/>
    <property type="molecule type" value="Genomic_DNA"/>
</dbReference>
<protein>
    <submittedName>
        <fullName evidence="6">N-acetylgalactosamine 6-sulfate sulfatase</fullName>
    </submittedName>
</protein>
<dbReference type="PANTHER" id="PTHR42693">
    <property type="entry name" value="ARYLSULFATASE FAMILY MEMBER"/>
    <property type="match status" value="1"/>
</dbReference>
<keyword evidence="3" id="KW-0378">Hydrolase</keyword>
<dbReference type="KEGG" id="cate:C2869_01990"/>
<dbReference type="RefSeq" id="WP_108601366.1">
    <property type="nucleotide sequence ID" value="NZ_CP026604.1"/>
</dbReference>
<comment type="similarity">
    <text evidence="1">Belongs to the sulfatase family.</text>
</comment>
<dbReference type="Pfam" id="PF00884">
    <property type="entry name" value="Sulfatase"/>
    <property type="match status" value="1"/>
</dbReference>
<sequence length="506" mass="56895">MVKTPIQYQTRIRSWAILSAIAISQLFLNGCQQSPENEAVSAPNIVFIYTDDQAPWALGASGNNQAITPNMDKLASQGMRLPNAYTTTPVCSPSRAGLMTSRYGYELGIDDWINTHYKKFGLNPLEPELGLDPKLETWPKALQRAGYYTGLVGKWHLGISDAHHPTQQGYSEFNGFRSGGANTKNPKLEIAGRNVDEKGLTADVLTNYALKFLNENKDRKFALSLHYRAPHTTWLPVSPEDAAPYKDADLVIPNPDYPNLDVKRVKRYMAEYLSSVRSIDRNLGLILQALDNLGLADNTLVVFTSDHGYNMGHNGIWHKGNGHWILKDRVQDNSNNIPDDQRPNMYDNSIKVPTIVRWPNHIAANSVNQSTVSNLDWFPTLIAAAKAQAKPETLIRGNNVLPVLTGKRAISSTDYYAAYTTKHQSISGMRMYSDGQFKLVKDYINKGRDEFYDLKNDPQESTNLIRTSNPDLQVVINQFDDVIFQKMLDTQDPLLTQFFSENKNDH</sequence>
<evidence type="ECO:0000313" key="6">
    <source>
        <dbReference type="EMBL" id="AWB65289.1"/>
    </source>
</evidence>
<accession>A0A2S0VM77</accession>
<evidence type="ECO:0000259" key="5">
    <source>
        <dbReference type="Pfam" id="PF00884"/>
    </source>
</evidence>